<name>A0A6J7GDP0_9ZZZZ</name>
<dbReference type="AlphaFoldDB" id="A0A6J7GDP0"/>
<sequence>MARNPVDLLIEFNQTISNSGDLDVPRRDCLVDDRCVRSPTVRVVVVVGIVPDDDSCLLQIRNDDWICIKNVLCFVVSDL</sequence>
<protein>
    <submittedName>
        <fullName evidence="1">Unannotated protein</fullName>
    </submittedName>
</protein>
<evidence type="ECO:0000313" key="1">
    <source>
        <dbReference type="EMBL" id="CAB4906501.1"/>
    </source>
</evidence>
<proteinExistence type="predicted"/>
<gene>
    <name evidence="1" type="ORF">UFOPK3519_01138</name>
</gene>
<dbReference type="EMBL" id="CAFBMG010000089">
    <property type="protein sequence ID" value="CAB4906501.1"/>
    <property type="molecule type" value="Genomic_DNA"/>
</dbReference>
<reference evidence="1" key="1">
    <citation type="submission" date="2020-05" db="EMBL/GenBank/DDBJ databases">
        <authorList>
            <person name="Chiriac C."/>
            <person name="Salcher M."/>
            <person name="Ghai R."/>
            <person name="Kavagutti S V."/>
        </authorList>
    </citation>
    <scope>NUCLEOTIDE SEQUENCE</scope>
</reference>
<organism evidence="1">
    <name type="scientific">freshwater metagenome</name>
    <dbReference type="NCBI Taxonomy" id="449393"/>
    <lineage>
        <taxon>unclassified sequences</taxon>
        <taxon>metagenomes</taxon>
        <taxon>ecological metagenomes</taxon>
    </lineage>
</organism>
<accession>A0A6J7GDP0</accession>